<dbReference type="GO" id="GO:0006355">
    <property type="term" value="P:regulation of DNA-templated transcription"/>
    <property type="evidence" value="ECO:0007669"/>
    <property type="project" value="InterPro"/>
</dbReference>
<dbReference type="InterPro" id="IPR036388">
    <property type="entry name" value="WH-like_DNA-bd_sf"/>
</dbReference>
<dbReference type="PANTHER" id="PTHR34704">
    <property type="entry name" value="ATPASE"/>
    <property type="match status" value="1"/>
</dbReference>
<dbReference type="GO" id="GO:0003677">
    <property type="term" value="F:DNA binding"/>
    <property type="evidence" value="ECO:0007669"/>
    <property type="project" value="InterPro"/>
</dbReference>
<accession>U2TKI8</accession>
<evidence type="ECO:0000259" key="2">
    <source>
        <dbReference type="Pfam" id="PF03008"/>
    </source>
</evidence>
<dbReference type="STRING" id="1125712.HMPREF1316_0921"/>
<evidence type="ECO:0000259" key="1">
    <source>
        <dbReference type="Pfam" id="PF01637"/>
    </source>
</evidence>
<sequence length="469" mass="52503">MFVGRDEELRILQELYDKARGGFQLAVVYGRRRVGKTALLERFSGDKPTLFFTAQIQSDVDNLRDFTAAVAAHVGLPDSMPSFASWRDALRFVAQAARGDHLLLVFDEFSYAAASDASLPSALQVAIDHDFKGTNCLMVLCGSDQGFMESKVLGEKSPLYGRRSAQLKLLPFDYLDAARMMPACPPQERMSYYAGLGGTPYYLAALDPTKGYVQNMTALFFDRTGLMFEEPSMLLRQELREPAVYSSVMRALANGATRSNQIADRASVSPSSITAYLKTLIDLGIVERVVPHGEPSKSRRSIYRIADPAFSFWYRFVAPYVTTVENGLGSQVAERLLSGSRRLEYEGHVFERICREWVVRQARKGALPLTVTNVGSWWGTDPVAHEQADIDVVASDEIEHDVLLGECTWRNSVNVSEAVSVLQARSSLMGRYRRQWLYLFTKARVGEDVVQRRTSDDIRLVCAEDMYDG</sequence>
<dbReference type="PATRIC" id="fig|1125712.3.peg.1764"/>
<evidence type="ECO:0000313" key="5">
    <source>
        <dbReference type="Proteomes" id="UP000016638"/>
    </source>
</evidence>
<dbReference type="SUPFAM" id="SSF46785">
    <property type="entry name" value="Winged helix' DNA-binding domain"/>
    <property type="match status" value="1"/>
</dbReference>
<dbReference type="EMBL" id="AWEZ01000061">
    <property type="protein sequence ID" value="ERL06980.1"/>
    <property type="molecule type" value="Genomic_DNA"/>
</dbReference>
<dbReference type="eggNOG" id="COG1672">
    <property type="taxonomic scope" value="Bacteria"/>
</dbReference>
<feature type="domain" description="HTH iclR-type" evidence="3">
    <location>
        <begin position="248"/>
        <end position="288"/>
    </location>
</feature>
<dbReference type="Gene3D" id="3.40.50.300">
    <property type="entry name" value="P-loop containing nucleotide triphosphate hydrolases"/>
    <property type="match status" value="1"/>
</dbReference>
<evidence type="ECO:0000259" key="3">
    <source>
        <dbReference type="Pfam" id="PF09339"/>
    </source>
</evidence>
<dbReference type="Gene3D" id="1.10.10.10">
    <property type="entry name" value="Winged helix-like DNA-binding domain superfamily/Winged helix DNA-binding domain"/>
    <property type="match status" value="1"/>
</dbReference>
<dbReference type="GO" id="GO:0005524">
    <property type="term" value="F:ATP binding"/>
    <property type="evidence" value="ECO:0007669"/>
    <property type="project" value="InterPro"/>
</dbReference>
<gene>
    <name evidence="4" type="ORF">HMPREF1316_0921</name>
</gene>
<dbReference type="InterPro" id="IPR011579">
    <property type="entry name" value="ATPase_dom"/>
</dbReference>
<dbReference type="InterPro" id="IPR036390">
    <property type="entry name" value="WH_DNA-bd_sf"/>
</dbReference>
<dbReference type="InterPro" id="IPR027417">
    <property type="entry name" value="P-loop_NTPase"/>
</dbReference>
<dbReference type="Pfam" id="PF01637">
    <property type="entry name" value="ATPase_2"/>
    <property type="match status" value="1"/>
</dbReference>
<evidence type="ECO:0000313" key="4">
    <source>
        <dbReference type="EMBL" id="ERL06980.1"/>
    </source>
</evidence>
<proteinExistence type="predicted"/>
<dbReference type="SUPFAM" id="SSF52540">
    <property type="entry name" value="P-loop containing nucleoside triphosphate hydrolases"/>
    <property type="match status" value="1"/>
</dbReference>
<protein>
    <recommendedName>
        <fullName evidence="6">ATP-binding protein</fullName>
    </recommendedName>
</protein>
<evidence type="ECO:0008006" key="6">
    <source>
        <dbReference type="Google" id="ProtNLM"/>
    </source>
</evidence>
<dbReference type="Pfam" id="PF09339">
    <property type="entry name" value="HTH_IclR"/>
    <property type="match status" value="1"/>
</dbReference>
<comment type="caution">
    <text evidence="4">The sequence shown here is derived from an EMBL/GenBank/DDBJ whole genome shotgun (WGS) entry which is preliminary data.</text>
</comment>
<organism evidence="4 5">
    <name type="scientific">Olsenella profusa F0195</name>
    <dbReference type="NCBI Taxonomy" id="1125712"/>
    <lineage>
        <taxon>Bacteria</taxon>
        <taxon>Bacillati</taxon>
        <taxon>Actinomycetota</taxon>
        <taxon>Coriobacteriia</taxon>
        <taxon>Coriobacteriales</taxon>
        <taxon>Atopobiaceae</taxon>
        <taxon>Olsenella</taxon>
    </lineage>
</organism>
<dbReference type="OrthoDB" id="9813134at2"/>
<dbReference type="InterPro" id="IPR005471">
    <property type="entry name" value="Tscrpt_reg_IclR_N"/>
</dbReference>
<dbReference type="InterPro" id="IPR004256">
    <property type="entry name" value="DUF234"/>
</dbReference>
<keyword evidence="5" id="KW-1185">Reference proteome</keyword>
<dbReference type="Proteomes" id="UP000016638">
    <property type="component" value="Unassembled WGS sequence"/>
</dbReference>
<feature type="domain" description="ATPase" evidence="1">
    <location>
        <begin position="2"/>
        <end position="205"/>
    </location>
</feature>
<dbReference type="RefSeq" id="WP_021726719.1">
    <property type="nucleotide sequence ID" value="NZ_AWEZ01000061.1"/>
</dbReference>
<dbReference type="AlphaFoldDB" id="U2TKI8"/>
<dbReference type="Pfam" id="PF03008">
    <property type="entry name" value="DUF234"/>
    <property type="match status" value="1"/>
</dbReference>
<reference evidence="4 5" key="1">
    <citation type="submission" date="2013-08" db="EMBL/GenBank/DDBJ databases">
        <authorList>
            <person name="Durkin A.S."/>
            <person name="Haft D.R."/>
            <person name="McCorrison J."/>
            <person name="Torralba M."/>
            <person name="Gillis M."/>
            <person name="Haft D.H."/>
            <person name="Methe B."/>
            <person name="Sutton G."/>
            <person name="Nelson K.E."/>
        </authorList>
    </citation>
    <scope>NUCLEOTIDE SEQUENCE [LARGE SCALE GENOMIC DNA]</scope>
    <source>
        <strain evidence="4 5">F0195</strain>
    </source>
</reference>
<name>U2TKI8_9ACTN</name>
<feature type="domain" description="DUF234" evidence="2">
    <location>
        <begin position="313"/>
        <end position="412"/>
    </location>
</feature>
<dbReference type="PANTHER" id="PTHR34704:SF1">
    <property type="entry name" value="ATPASE"/>
    <property type="match status" value="1"/>
</dbReference>